<proteinExistence type="predicted"/>
<evidence type="ECO:0000256" key="2">
    <source>
        <dbReference type="SAM" id="Phobius"/>
    </source>
</evidence>
<feature type="compositionally biased region" description="Low complexity" evidence="1">
    <location>
        <begin position="355"/>
        <end position="373"/>
    </location>
</feature>
<keyword evidence="2" id="KW-0812">Transmembrane</keyword>
<feature type="compositionally biased region" description="Gly residues" evidence="1">
    <location>
        <begin position="345"/>
        <end position="354"/>
    </location>
</feature>
<dbReference type="InterPro" id="IPR013990">
    <property type="entry name" value="WHy-dom"/>
</dbReference>
<dbReference type="InterPro" id="IPR004864">
    <property type="entry name" value="LEA_2"/>
</dbReference>
<evidence type="ECO:0000256" key="1">
    <source>
        <dbReference type="SAM" id="MobiDB-lite"/>
    </source>
</evidence>
<dbReference type="SUPFAM" id="SSF117070">
    <property type="entry name" value="LEA14-like"/>
    <property type="match status" value="2"/>
</dbReference>
<feature type="region of interest" description="Disordered" evidence="1">
    <location>
        <begin position="317"/>
        <end position="379"/>
    </location>
</feature>
<feature type="transmembrane region" description="Helical" evidence="2">
    <location>
        <begin position="17"/>
        <end position="35"/>
    </location>
</feature>
<dbReference type="Proteomes" id="UP001268864">
    <property type="component" value="Unassembled WGS sequence"/>
</dbReference>
<comment type="caution">
    <text evidence="4">The sequence shown here is derived from an EMBL/GenBank/DDBJ whole genome shotgun (WGS) entry which is preliminary data.</text>
</comment>
<dbReference type="Pfam" id="PF03168">
    <property type="entry name" value="LEA_2"/>
    <property type="match status" value="2"/>
</dbReference>
<name>A0ABU2FQW0_9EURY</name>
<dbReference type="Gene3D" id="2.60.40.10">
    <property type="entry name" value="Immunoglobulins"/>
    <property type="match status" value="2"/>
</dbReference>
<feature type="compositionally biased region" description="Low complexity" evidence="1">
    <location>
        <begin position="335"/>
        <end position="344"/>
    </location>
</feature>
<gene>
    <name evidence="4" type="ORF">NDI86_13545</name>
</gene>
<keyword evidence="5" id="KW-1185">Reference proteome</keyword>
<feature type="domain" description="Water stress and hypersensitive response" evidence="3">
    <location>
        <begin position="39"/>
        <end position="156"/>
    </location>
</feature>
<protein>
    <submittedName>
        <fullName evidence="4">LEA type 2 family protein</fullName>
    </submittedName>
</protein>
<feature type="domain" description="Water stress and hypersensitive response" evidence="3">
    <location>
        <begin position="186"/>
        <end position="308"/>
    </location>
</feature>
<dbReference type="SMART" id="SM00769">
    <property type="entry name" value="WHy"/>
    <property type="match status" value="2"/>
</dbReference>
<organism evidence="4 5">
    <name type="scientific">Haloarcula onubensis</name>
    <dbReference type="NCBI Taxonomy" id="2950539"/>
    <lineage>
        <taxon>Archaea</taxon>
        <taxon>Methanobacteriati</taxon>
        <taxon>Methanobacteriota</taxon>
        <taxon>Stenosarchaea group</taxon>
        <taxon>Halobacteria</taxon>
        <taxon>Halobacteriales</taxon>
        <taxon>Haloarculaceae</taxon>
        <taxon>Haloarcula</taxon>
    </lineage>
</organism>
<accession>A0ABU2FQW0</accession>
<dbReference type="EMBL" id="JAMQOS010000004">
    <property type="protein sequence ID" value="MDS0283150.1"/>
    <property type="molecule type" value="Genomic_DNA"/>
</dbReference>
<keyword evidence="2" id="KW-0472">Membrane</keyword>
<evidence type="ECO:0000313" key="5">
    <source>
        <dbReference type="Proteomes" id="UP001268864"/>
    </source>
</evidence>
<evidence type="ECO:0000313" key="4">
    <source>
        <dbReference type="EMBL" id="MDS0283150.1"/>
    </source>
</evidence>
<evidence type="ECO:0000259" key="3">
    <source>
        <dbReference type="SMART" id="SM00769"/>
    </source>
</evidence>
<sequence length="379" mass="39791">MTSLASVLGASGRWQRAGIAAVVLVVVAVGLGLVGTPGVETIENRFTGVSENTTTVGTALTVSNPTPVGVSLGGTTIDYTVSMNDVAIASGVKEGIALQSGNTTVQFSTRMQNGKIPAWWVSHIGNGERTQVTIDATITDPLVGDRTVAVTQNRTVETDIMGAFNSTETRPVDADRPFVSDPVLYINETRGAWDRDGVTERETPLDIGFDVYNPKPVPYTVTKIGYTTYMNDVRVGTGETDSGAVILPGERETVGITTTIDNDKLDDWWVTHLRHNQNTTMYIDFYLVVEGAGEQFRIDVDAIDYETAIETDIFGNKAQYPTGTGVESGEDPTAGDDSGSADGSDGSGSDGGSEGTQSDGTASPSGDTPTDDGGLLGGL</sequence>
<dbReference type="RefSeq" id="WP_310900984.1">
    <property type="nucleotide sequence ID" value="NZ_JAMQOS010000004.1"/>
</dbReference>
<reference evidence="4 5" key="1">
    <citation type="submission" date="2022-06" db="EMBL/GenBank/DDBJ databases">
        <title>Halomicroarcula sp. a new haloarchaeum isolate from saline soil.</title>
        <authorList>
            <person name="Strakova D."/>
            <person name="Galisteo C."/>
            <person name="Sanchez-Porro C."/>
            <person name="Ventosa A."/>
        </authorList>
    </citation>
    <scope>NUCLEOTIDE SEQUENCE [LARGE SCALE GENOMIC DNA]</scope>
    <source>
        <strain evidence="4 5">S3CR25-11</strain>
    </source>
</reference>
<dbReference type="InterPro" id="IPR013783">
    <property type="entry name" value="Ig-like_fold"/>
</dbReference>
<keyword evidence="2" id="KW-1133">Transmembrane helix</keyword>